<sequence>MSDPGDDLRVPPGPGLPQGLVVPAGELLERFSRSPGPGGQGVNTTDSRVELVLDIGASPAFTDVQRGRLQERLAGRLVDGRITITASEHRAQLRNRAAARERLAALLREALAPPPPPRRRTKPTRGSQQRRLDAKRRRGEVKSGRGRVHGDG</sequence>
<feature type="domain" description="Prokaryotic-type class I peptide chain release factors" evidence="3">
    <location>
        <begin position="22"/>
        <end position="145"/>
    </location>
</feature>
<dbReference type="AlphaFoldDB" id="A0A1H9WXX9"/>
<protein>
    <submittedName>
        <fullName evidence="4">Ribosome-associated protein</fullName>
    </submittedName>
</protein>
<dbReference type="InterPro" id="IPR000352">
    <property type="entry name" value="Pep_chain_release_fac_I"/>
</dbReference>
<evidence type="ECO:0000313" key="4">
    <source>
        <dbReference type="EMBL" id="SES38689.1"/>
    </source>
</evidence>
<dbReference type="GO" id="GO:0003747">
    <property type="term" value="F:translation release factor activity"/>
    <property type="evidence" value="ECO:0007669"/>
    <property type="project" value="InterPro"/>
</dbReference>
<name>A0A1H9WXX9_9MICO</name>
<dbReference type="RefSeq" id="WP_245735835.1">
    <property type="nucleotide sequence ID" value="NZ_FOHB01000006.1"/>
</dbReference>
<dbReference type="GO" id="GO:0043022">
    <property type="term" value="F:ribosome binding"/>
    <property type="evidence" value="ECO:0007669"/>
    <property type="project" value="TreeGrafter"/>
</dbReference>
<dbReference type="Proteomes" id="UP000199019">
    <property type="component" value="Unassembled WGS sequence"/>
</dbReference>
<dbReference type="STRING" id="587636.SAMN05216199_3198"/>
<gene>
    <name evidence="4" type="ORF">SAMN05216199_3198</name>
</gene>
<proteinExistence type="inferred from homology"/>
<evidence type="ECO:0000256" key="2">
    <source>
        <dbReference type="SAM" id="MobiDB-lite"/>
    </source>
</evidence>
<evidence type="ECO:0000256" key="1">
    <source>
        <dbReference type="ARBA" id="ARBA00010835"/>
    </source>
</evidence>
<dbReference type="NCBIfam" id="NF006718">
    <property type="entry name" value="PRK09256.1"/>
    <property type="match status" value="1"/>
</dbReference>
<dbReference type="Pfam" id="PF00472">
    <property type="entry name" value="RF-1"/>
    <property type="match status" value="1"/>
</dbReference>
<evidence type="ECO:0000259" key="3">
    <source>
        <dbReference type="Pfam" id="PF00472"/>
    </source>
</evidence>
<dbReference type="PANTHER" id="PTHR47814:SF1">
    <property type="entry name" value="PEPTIDYL-TRNA HYDROLASE ARFB"/>
    <property type="match status" value="1"/>
</dbReference>
<comment type="similarity">
    <text evidence="1">Belongs to the prokaryotic/mitochondrial release factor family.</text>
</comment>
<evidence type="ECO:0000313" key="5">
    <source>
        <dbReference type="Proteomes" id="UP000199019"/>
    </source>
</evidence>
<dbReference type="GO" id="GO:0072344">
    <property type="term" value="P:rescue of stalled ribosome"/>
    <property type="evidence" value="ECO:0007669"/>
    <property type="project" value="TreeGrafter"/>
</dbReference>
<reference evidence="5" key="1">
    <citation type="submission" date="2016-10" db="EMBL/GenBank/DDBJ databases">
        <authorList>
            <person name="Varghese N."/>
            <person name="Submissions S."/>
        </authorList>
    </citation>
    <scope>NUCLEOTIDE SEQUENCE [LARGE SCALE GENOMIC DNA]</scope>
    <source>
        <strain evidence="5">CGMCC 1.6963</strain>
    </source>
</reference>
<feature type="region of interest" description="Disordered" evidence="2">
    <location>
        <begin position="108"/>
        <end position="152"/>
    </location>
</feature>
<keyword evidence="5" id="KW-1185">Reference proteome</keyword>
<dbReference type="GO" id="GO:0004045">
    <property type="term" value="F:peptidyl-tRNA hydrolase activity"/>
    <property type="evidence" value="ECO:0007669"/>
    <property type="project" value="TreeGrafter"/>
</dbReference>
<dbReference type="InterPro" id="IPR045853">
    <property type="entry name" value="Pep_chain_release_fac_I_sf"/>
</dbReference>
<accession>A0A1H9WXX9</accession>
<organism evidence="4 5">
    <name type="scientific">Pedococcus cremeus</name>
    <dbReference type="NCBI Taxonomy" id="587636"/>
    <lineage>
        <taxon>Bacteria</taxon>
        <taxon>Bacillati</taxon>
        <taxon>Actinomycetota</taxon>
        <taxon>Actinomycetes</taxon>
        <taxon>Micrococcales</taxon>
        <taxon>Intrasporangiaceae</taxon>
        <taxon>Pedococcus</taxon>
    </lineage>
</organism>
<dbReference type="Gene3D" id="3.30.160.20">
    <property type="match status" value="1"/>
</dbReference>
<dbReference type="EMBL" id="FOHB01000006">
    <property type="protein sequence ID" value="SES38689.1"/>
    <property type="molecule type" value="Genomic_DNA"/>
</dbReference>
<dbReference type="PANTHER" id="PTHR47814">
    <property type="entry name" value="PEPTIDYL-TRNA HYDROLASE ARFB"/>
    <property type="match status" value="1"/>
</dbReference>
<feature type="compositionally biased region" description="Basic and acidic residues" evidence="2">
    <location>
        <begin position="140"/>
        <end position="152"/>
    </location>
</feature>
<dbReference type="SUPFAM" id="SSF75620">
    <property type="entry name" value="Release factor"/>
    <property type="match status" value="1"/>
</dbReference>